<proteinExistence type="predicted"/>
<comment type="caution">
    <text evidence="2">The sequence shown here is derived from an EMBL/GenBank/DDBJ whole genome shotgun (WGS) entry which is preliminary data.</text>
</comment>
<reference evidence="2" key="1">
    <citation type="submission" date="2023-10" db="EMBL/GenBank/DDBJ databases">
        <authorList>
            <person name="Chen Y."/>
            <person name="Shah S."/>
            <person name="Dougan E. K."/>
            <person name="Thang M."/>
            <person name="Chan C."/>
        </authorList>
    </citation>
    <scope>NUCLEOTIDE SEQUENCE [LARGE SCALE GENOMIC DNA]</scope>
</reference>
<evidence type="ECO:0000313" key="2">
    <source>
        <dbReference type="EMBL" id="CAK0910029.1"/>
    </source>
</evidence>
<feature type="region of interest" description="Disordered" evidence="1">
    <location>
        <begin position="1"/>
        <end position="89"/>
    </location>
</feature>
<name>A0ABN9YC41_9DINO</name>
<gene>
    <name evidence="2" type="ORF">PCOR1329_LOCUS84292</name>
</gene>
<sequence length="137" mass="14493">MPGAAPGAAAAKPQAPDRLVATLRPRSARAPCSSAGRHSGDYVGRPSLGGALDQPWGEAASPPRRTRPVAPAPWQRSEKPAATPRFEPSMGLLKGGWHVKAPPAGEELLRDPILHHTHVVVRRLDGAVALCRSGWEK</sequence>
<protein>
    <submittedName>
        <fullName evidence="2">Uncharacterized protein</fullName>
    </submittedName>
</protein>
<evidence type="ECO:0000256" key="1">
    <source>
        <dbReference type="SAM" id="MobiDB-lite"/>
    </source>
</evidence>
<dbReference type="EMBL" id="CAUYUJ010022308">
    <property type="protein sequence ID" value="CAK0910029.1"/>
    <property type="molecule type" value="Genomic_DNA"/>
</dbReference>
<keyword evidence="3" id="KW-1185">Reference proteome</keyword>
<feature type="non-terminal residue" evidence="2">
    <location>
        <position position="137"/>
    </location>
</feature>
<evidence type="ECO:0000313" key="3">
    <source>
        <dbReference type="Proteomes" id="UP001189429"/>
    </source>
</evidence>
<dbReference type="Proteomes" id="UP001189429">
    <property type="component" value="Unassembled WGS sequence"/>
</dbReference>
<organism evidence="2 3">
    <name type="scientific">Prorocentrum cordatum</name>
    <dbReference type="NCBI Taxonomy" id="2364126"/>
    <lineage>
        <taxon>Eukaryota</taxon>
        <taxon>Sar</taxon>
        <taxon>Alveolata</taxon>
        <taxon>Dinophyceae</taxon>
        <taxon>Prorocentrales</taxon>
        <taxon>Prorocentraceae</taxon>
        <taxon>Prorocentrum</taxon>
    </lineage>
</organism>
<accession>A0ABN9YC41</accession>
<feature type="compositionally biased region" description="Low complexity" evidence="1">
    <location>
        <begin position="1"/>
        <end position="16"/>
    </location>
</feature>
<feature type="compositionally biased region" description="Low complexity" evidence="1">
    <location>
        <begin position="59"/>
        <end position="73"/>
    </location>
</feature>